<dbReference type="EMBL" id="GBRH01162118">
    <property type="protein sequence ID" value="JAE35778.1"/>
    <property type="molecule type" value="Transcribed_RNA"/>
</dbReference>
<evidence type="ECO:0000256" key="1">
    <source>
        <dbReference type="SAM" id="MobiDB-lite"/>
    </source>
</evidence>
<proteinExistence type="predicted"/>
<feature type="compositionally biased region" description="Low complexity" evidence="1">
    <location>
        <begin position="11"/>
        <end position="22"/>
    </location>
</feature>
<name>A0A0A9HS77_ARUDO</name>
<organism evidence="2">
    <name type="scientific">Arundo donax</name>
    <name type="common">Giant reed</name>
    <name type="synonym">Donax arundinaceus</name>
    <dbReference type="NCBI Taxonomy" id="35708"/>
    <lineage>
        <taxon>Eukaryota</taxon>
        <taxon>Viridiplantae</taxon>
        <taxon>Streptophyta</taxon>
        <taxon>Embryophyta</taxon>
        <taxon>Tracheophyta</taxon>
        <taxon>Spermatophyta</taxon>
        <taxon>Magnoliopsida</taxon>
        <taxon>Liliopsida</taxon>
        <taxon>Poales</taxon>
        <taxon>Poaceae</taxon>
        <taxon>PACMAD clade</taxon>
        <taxon>Arundinoideae</taxon>
        <taxon>Arundineae</taxon>
        <taxon>Arundo</taxon>
    </lineage>
</organism>
<reference evidence="2" key="2">
    <citation type="journal article" date="2015" name="Data Brief">
        <title>Shoot transcriptome of the giant reed, Arundo donax.</title>
        <authorList>
            <person name="Barrero R.A."/>
            <person name="Guerrero F.D."/>
            <person name="Moolhuijzen P."/>
            <person name="Goolsby J.A."/>
            <person name="Tidwell J."/>
            <person name="Bellgard S.E."/>
            <person name="Bellgard M.I."/>
        </authorList>
    </citation>
    <scope>NUCLEOTIDE SEQUENCE</scope>
    <source>
        <tissue evidence="2">Shoot tissue taken approximately 20 cm above the soil surface</tissue>
    </source>
</reference>
<dbReference type="AlphaFoldDB" id="A0A0A9HS77"/>
<protein>
    <submittedName>
        <fullName evidence="2">Uncharacterized protein</fullName>
    </submittedName>
</protein>
<accession>A0A0A9HS77</accession>
<reference evidence="2" key="1">
    <citation type="submission" date="2014-09" db="EMBL/GenBank/DDBJ databases">
        <authorList>
            <person name="Magalhaes I.L.F."/>
            <person name="Oliveira U."/>
            <person name="Santos F.R."/>
            <person name="Vidigal T.H.D.A."/>
            <person name="Brescovit A.D."/>
            <person name="Santos A.J."/>
        </authorList>
    </citation>
    <scope>NUCLEOTIDE SEQUENCE</scope>
    <source>
        <tissue evidence="2">Shoot tissue taken approximately 20 cm above the soil surface</tissue>
    </source>
</reference>
<feature type="region of interest" description="Disordered" evidence="1">
    <location>
        <begin position="1"/>
        <end position="22"/>
    </location>
</feature>
<sequence>MAMLMARTRRAGSAGSCSRRGGRCSGTCGVMRSAGGIATRRKTWTWKESSALRRRRQRRWRW</sequence>
<evidence type="ECO:0000313" key="2">
    <source>
        <dbReference type="EMBL" id="JAE35778.1"/>
    </source>
</evidence>